<keyword evidence="2" id="KW-1185">Reference proteome</keyword>
<dbReference type="GeneID" id="106467629"/>
<name>A0ABM1T6N3_LIMPO</name>
<dbReference type="PANTHER" id="PTHR10188">
    <property type="entry name" value="L-ASPARAGINASE"/>
    <property type="match status" value="1"/>
</dbReference>
<protein>
    <submittedName>
        <fullName evidence="3">Threonine aspartase 1-like isoform X2</fullName>
    </submittedName>
</protein>
<reference evidence="3" key="1">
    <citation type="submission" date="2025-08" db="UniProtKB">
        <authorList>
            <consortium name="RefSeq"/>
        </authorList>
    </citation>
    <scope>IDENTIFICATION</scope>
    <source>
        <tissue evidence="3">Muscle</tissue>
    </source>
</reference>
<dbReference type="PANTHER" id="PTHR10188:SF8">
    <property type="entry name" value="THREONINE ASPARTASE 1"/>
    <property type="match status" value="1"/>
</dbReference>
<organism evidence="2 3">
    <name type="scientific">Limulus polyphemus</name>
    <name type="common">Atlantic horseshoe crab</name>
    <dbReference type="NCBI Taxonomy" id="6850"/>
    <lineage>
        <taxon>Eukaryota</taxon>
        <taxon>Metazoa</taxon>
        <taxon>Ecdysozoa</taxon>
        <taxon>Arthropoda</taxon>
        <taxon>Chelicerata</taxon>
        <taxon>Merostomata</taxon>
        <taxon>Xiphosura</taxon>
        <taxon>Limulidae</taxon>
        <taxon>Limulus</taxon>
    </lineage>
</organism>
<gene>
    <name evidence="3" type="primary">LOC106467629</name>
</gene>
<dbReference type="InterPro" id="IPR037464">
    <property type="entry name" value="Taspase1"/>
</dbReference>
<dbReference type="CDD" id="cd04514">
    <property type="entry name" value="Taspase1_like"/>
    <property type="match status" value="1"/>
</dbReference>
<dbReference type="InterPro" id="IPR000246">
    <property type="entry name" value="Peptidase_T2"/>
</dbReference>
<dbReference type="RefSeq" id="XP_022251539.1">
    <property type="nucleotide sequence ID" value="XM_022395831.1"/>
</dbReference>
<dbReference type="SUPFAM" id="SSF56235">
    <property type="entry name" value="N-terminal nucleophile aminohydrolases (Ntn hydrolases)"/>
    <property type="match status" value="1"/>
</dbReference>
<dbReference type="Pfam" id="PF01112">
    <property type="entry name" value="Asparaginase_2"/>
    <property type="match status" value="1"/>
</dbReference>
<evidence type="ECO:0000313" key="2">
    <source>
        <dbReference type="Proteomes" id="UP000694941"/>
    </source>
</evidence>
<evidence type="ECO:0000313" key="3">
    <source>
        <dbReference type="RefSeq" id="XP_022251539.1"/>
    </source>
</evidence>
<accession>A0ABM1T6N3</accession>
<sequence>MEKKHAYKTLCKKSCQKVTIMLKDGCSAVEAVSAAVVSLENSLLTNAGRGSNLSLSRKVECDASIMDGRTLNFGAVGALSDYMNPVLVAKELLLHQNNENLSLHRISPCVLVGEGASQWARSRGLKSIKSDLLVSENALHTYNKYKRKVEEAENDPRKFLQREPANNETLHSEAKEMEKNPCISSEAWFPGDESLKLDTVGAVGMDCCGNVASAVSSGGIVLKHPGRLGQAALYGCGSWAQNSLSSTEPAVAVTTSGNGEHLIKTMFARTCAETLISNTDGVTGLHYVFHTKFLESPFLIHTSEKLAGVLAMKFDPVSNSVEVLWAHNTATMVLGYMSTHVTKAVTMFSTLPSSVDPGHKPLIQGSLLKLHNKIT</sequence>
<comment type="similarity">
    <text evidence="1">Belongs to the Ntn-hydrolase family.</text>
</comment>
<dbReference type="Gene3D" id="3.60.20.30">
    <property type="entry name" value="(Glycosyl)asparaginase"/>
    <property type="match status" value="1"/>
</dbReference>
<evidence type="ECO:0000256" key="1">
    <source>
        <dbReference type="ARBA" id="ARBA00010872"/>
    </source>
</evidence>
<proteinExistence type="inferred from homology"/>
<dbReference type="InterPro" id="IPR029055">
    <property type="entry name" value="Ntn_hydrolases_N"/>
</dbReference>
<dbReference type="Proteomes" id="UP000694941">
    <property type="component" value="Unplaced"/>
</dbReference>